<organism evidence="7 8">
    <name type="scientific">Litchfieldella qijiaojingensis</name>
    <dbReference type="NCBI Taxonomy" id="980347"/>
    <lineage>
        <taxon>Bacteria</taxon>
        <taxon>Pseudomonadati</taxon>
        <taxon>Pseudomonadota</taxon>
        <taxon>Gammaproteobacteria</taxon>
        <taxon>Oceanospirillales</taxon>
        <taxon>Halomonadaceae</taxon>
        <taxon>Litchfieldella</taxon>
    </lineage>
</organism>
<evidence type="ECO:0000256" key="5">
    <source>
        <dbReference type="SAM" id="Phobius"/>
    </source>
</evidence>
<dbReference type="RefSeq" id="WP_189467453.1">
    <property type="nucleotide sequence ID" value="NZ_BMXS01000004.1"/>
</dbReference>
<dbReference type="EMBL" id="BMXS01000004">
    <property type="protein sequence ID" value="GGX87414.1"/>
    <property type="molecule type" value="Genomic_DNA"/>
</dbReference>
<keyword evidence="4" id="KW-0175">Coiled coil</keyword>
<comment type="caution">
    <text evidence="7">The sequence shown here is derived from an EMBL/GenBank/DDBJ whole genome shotgun (WGS) entry which is preliminary data.</text>
</comment>
<evidence type="ECO:0000256" key="3">
    <source>
        <dbReference type="PROSITE-ProRule" id="PRU00169"/>
    </source>
</evidence>
<dbReference type="SUPFAM" id="SSF52172">
    <property type="entry name" value="CheY-like"/>
    <property type="match status" value="1"/>
</dbReference>
<keyword evidence="5" id="KW-0472">Membrane</keyword>
<dbReference type="Gene3D" id="3.40.50.2300">
    <property type="match status" value="1"/>
</dbReference>
<evidence type="ECO:0000313" key="7">
    <source>
        <dbReference type="EMBL" id="GGX87414.1"/>
    </source>
</evidence>
<dbReference type="PROSITE" id="PS50110">
    <property type="entry name" value="RESPONSE_REGULATORY"/>
    <property type="match status" value="1"/>
</dbReference>
<evidence type="ECO:0000256" key="2">
    <source>
        <dbReference type="ARBA" id="ARBA00023012"/>
    </source>
</evidence>
<dbReference type="PANTHER" id="PTHR45339">
    <property type="entry name" value="HYBRID SIGNAL TRANSDUCTION HISTIDINE KINASE J"/>
    <property type="match status" value="1"/>
</dbReference>
<accession>A0ABQ2YKM0</accession>
<dbReference type="InterPro" id="IPR001789">
    <property type="entry name" value="Sig_transdc_resp-reg_receiver"/>
</dbReference>
<feature type="modified residue" description="4-aspartylphosphate" evidence="3">
    <location>
        <position position="389"/>
    </location>
</feature>
<dbReference type="InterPro" id="IPR011006">
    <property type="entry name" value="CheY-like_superfamily"/>
</dbReference>
<name>A0ABQ2YKM0_9GAMM</name>
<dbReference type="SMART" id="SM00448">
    <property type="entry name" value="REC"/>
    <property type="match status" value="1"/>
</dbReference>
<feature type="transmembrane region" description="Helical" evidence="5">
    <location>
        <begin position="53"/>
        <end position="76"/>
    </location>
</feature>
<evidence type="ECO:0000313" key="8">
    <source>
        <dbReference type="Proteomes" id="UP000653056"/>
    </source>
</evidence>
<keyword evidence="2" id="KW-0902">Two-component regulatory system</keyword>
<protein>
    <recommendedName>
        <fullName evidence="6">Response regulatory domain-containing protein</fullName>
    </recommendedName>
</protein>
<dbReference type="CDD" id="cd17546">
    <property type="entry name" value="REC_hyHK_CKI1_RcsC-like"/>
    <property type="match status" value="1"/>
</dbReference>
<keyword evidence="5" id="KW-0812">Transmembrane</keyword>
<keyword evidence="5" id="KW-1133">Transmembrane helix</keyword>
<keyword evidence="1 3" id="KW-0597">Phosphoprotein</keyword>
<reference evidence="8" key="1">
    <citation type="journal article" date="2019" name="Int. J. Syst. Evol. Microbiol.">
        <title>The Global Catalogue of Microorganisms (GCM) 10K type strain sequencing project: providing services to taxonomists for standard genome sequencing and annotation.</title>
        <authorList>
            <consortium name="The Broad Institute Genomics Platform"/>
            <consortium name="The Broad Institute Genome Sequencing Center for Infectious Disease"/>
            <person name="Wu L."/>
            <person name="Ma J."/>
        </authorList>
    </citation>
    <scope>NUCLEOTIDE SEQUENCE [LARGE SCALE GENOMIC DNA]</scope>
    <source>
        <strain evidence="8">KCTC 22228</strain>
    </source>
</reference>
<feature type="coiled-coil region" evidence="4">
    <location>
        <begin position="237"/>
        <end position="285"/>
    </location>
</feature>
<feature type="domain" description="Response regulatory" evidence="6">
    <location>
        <begin position="340"/>
        <end position="460"/>
    </location>
</feature>
<feature type="transmembrane region" description="Helical" evidence="5">
    <location>
        <begin position="20"/>
        <end position="41"/>
    </location>
</feature>
<sequence>MRVENRTESLWRTLIWPTLWPLLLVEAGLVVLCVLAGLVLWQSAMPVQQAWRSLIWLMLALMMGTGLIVATFLMLLRHRLQRWEISLGVPYERLERALRELHKELPPWLKSRRLIPDRPAASGLVERLESLLDGLETLLARFAERPHLMQMVERLSRPAFIAHHGCLAVANSAFEQVIGRSLNELRGLDLQYLMRHDDDGEGSDIVRLHDSKGAWWTFRLASLEDRNDHTLGILEDVNSQQQRLAKLTLSRDRAREESRLKSTYLALLQRELDNLIRDLAQHVEACRSPQQYDVLRERLADLATLVANLSGPEPSEPNDTSLIGDNETAKGNSLATGRARILIVDDGPVNTMLAQRVLEAKGLVVATAQSGEQALELAESEHYDLVFMDIFMPDLDGVETSRRWRRREGERVIANPSVLVALTANASDADRERFFAAGMDDYLSKPYRPQALIEIVERWLPDALEDVRR</sequence>
<dbReference type="PANTHER" id="PTHR45339:SF1">
    <property type="entry name" value="HYBRID SIGNAL TRANSDUCTION HISTIDINE KINASE J"/>
    <property type="match status" value="1"/>
</dbReference>
<gene>
    <name evidence="7" type="ORF">GCM10007160_13450</name>
</gene>
<evidence type="ECO:0000256" key="4">
    <source>
        <dbReference type="SAM" id="Coils"/>
    </source>
</evidence>
<evidence type="ECO:0000259" key="6">
    <source>
        <dbReference type="PROSITE" id="PS50110"/>
    </source>
</evidence>
<dbReference type="Pfam" id="PF00072">
    <property type="entry name" value="Response_reg"/>
    <property type="match status" value="1"/>
</dbReference>
<keyword evidence="8" id="KW-1185">Reference proteome</keyword>
<proteinExistence type="predicted"/>
<dbReference type="Proteomes" id="UP000653056">
    <property type="component" value="Unassembled WGS sequence"/>
</dbReference>
<evidence type="ECO:0000256" key="1">
    <source>
        <dbReference type="ARBA" id="ARBA00022553"/>
    </source>
</evidence>